<gene>
    <name evidence="7" type="primary">ZNF565</name>
    <name evidence="7" type="ORF">EVAR_82086_1</name>
</gene>
<evidence type="ECO:0000256" key="5">
    <source>
        <dbReference type="PROSITE-ProRule" id="PRU00042"/>
    </source>
</evidence>
<dbReference type="PROSITE" id="PS50157">
    <property type="entry name" value="ZINC_FINGER_C2H2_2"/>
    <property type="match status" value="4"/>
</dbReference>
<dbReference type="EMBL" id="BGZK01000116">
    <property type="protein sequence ID" value="GBP20213.1"/>
    <property type="molecule type" value="Genomic_DNA"/>
</dbReference>
<dbReference type="OrthoDB" id="3561125at2759"/>
<dbReference type="GO" id="GO:0008270">
    <property type="term" value="F:zinc ion binding"/>
    <property type="evidence" value="ECO:0007669"/>
    <property type="project" value="UniProtKB-KW"/>
</dbReference>
<organism evidence="7 8">
    <name type="scientific">Eumeta variegata</name>
    <name type="common">Bagworm moth</name>
    <name type="synonym">Eumeta japonica</name>
    <dbReference type="NCBI Taxonomy" id="151549"/>
    <lineage>
        <taxon>Eukaryota</taxon>
        <taxon>Metazoa</taxon>
        <taxon>Ecdysozoa</taxon>
        <taxon>Arthropoda</taxon>
        <taxon>Hexapoda</taxon>
        <taxon>Insecta</taxon>
        <taxon>Pterygota</taxon>
        <taxon>Neoptera</taxon>
        <taxon>Endopterygota</taxon>
        <taxon>Lepidoptera</taxon>
        <taxon>Glossata</taxon>
        <taxon>Ditrysia</taxon>
        <taxon>Tineoidea</taxon>
        <taxon>Psychidae</taxon>
        <taxon>Oiketicinae</taxon>
        <taxon>Eumeta</taxon>
    </lineage>
</organism>
<feature type="domain" description="C2H2-type" evidence="6">
    <location>
        <begin position="251"/>
        <end position="278"/>
    </location>
</feature>
<keyword evidence="2" id="KW-0677">Repeat</keyword>
<dbReference type="Proteomes" id="UP000299102">
    <property type="component" value="Unassembled WGS sequence"/>
</dbReference>
<dbReference type="PANTHER" id="PTHR24379">
    <property type="entry name" value="KRAB AND ZINC FINGER DOMAIN-CONTAINING"/>
    <property type="match status" value="1"/>
</dbReference>
<evidence type="ECO:0000256" key="2">
    <source>
        <dbReference type="ARBA" id="ARBA00022737"/>
    </source>
</evidence>
<dbReference type="PROSITE" id="PS00028">
    <property type="entry name" value="ZINC_FINGER_C2H2_1"/>
    <property type="match status" value="1"/>
</dbReference>
<dbReference type="InterPro" id="IPR036236">
    <property type="entry name" value="Znf_C2H2_sf"/>
</dbReference>
<dbReference type="SMART" id="SM00355">
    <property type="entry name" value="ZnF_C2H2"/>
    <property type="match status" value="5"/>
</dbReference>
<evidence type="ECO:0000256" key="4">
    <source>
        <dbReference type="ARBA" id="ARBA00022833"/>
    </source>
</evidence>
<dbReference type="Gene3D" id="3.30.160.60">
    <property type="entry name" value="Classic Zinc Finger"/>
    <property type="match status" value="3"/>
</dbReference>
<dbReference type="STRING" id="151549.A0A4C1U1H6"/>
<dbReference type="InterPro" id="IPR013087">
    <property type="entry name" value="Znf_C2H2_type"/>
</dbReference>
<evidence type="ECO:0000259" key="6">
    <source>
        <dbReference type="PROSITE" id="PS50157"/>
    </source>
</evidence>
<feature type="domain" description="C2H2-type" evidence="6">
    <location>
        <begin position="195"/>
        <end position="222"/>
    </location>
</feature>
<accession>A0A4C1U1H6</accession>
<keyword evidence="1" id="KW-0479">Metal-binding</keyword>
<evidence type="ECO:0000313" key="7">
    <source>
        <dbReference type="EMBL" id="GBP20213.1"/>
    </source>
</evidence>
<dbReference type="PANTHER" id="PTHR24379:SF121">
    <property type="entry name" value="C2H2-TYPE DOMAIN-CONTAINING PROTEIN"/>
    <property type="match status" value="1"/>
</dbReference>
<keyword evidence="4" id="KW-0862">Zinc</keyword>
<keyword evidence="3 5" id="KW-0863">Zinc-finger</keyword>
<dbReference type="Pfam" id="PF00096">
    <property type="entry name" value="zf-C2H2"/>
    <property type="match status" value="2"/>
</dbReference>
<feature type="domain" description="C2H2-type" evidence="6">
    <location>
        <begin position="223"/>
        <end position="250"/>
    </location>
</feature>
<feature type="domain" description="C2H2-type" evidence="6">
    <location>
        <begin position="167"/>
        <end position="194"/>
    </location>
</feature>
<dbReference type="AlphaFoldDB" id="A0A4C1U1H6"/>
<dbReference type="SUPFAM" id="SSF57667">
    <property type="entry name" value="beta-beta-alpha zinc fingers"/>
    <property type="match status" value="3"/>
</dbReference>
<comment type="caution">
    <text evidence="7">The sequence shown here is derived from an EMBL/GenBank/DDBJ whole genome shotgun (WGS) entry which is preliminary data.</text>
</comment>
<keyword evidence="8" id="KW-1185">Reference proteome</keyword>
<evidence type="ECO:0000256" key="3">
    <source>
        <dbReference type="ARBA" id="ARBA00022771"/>
    </source>
</evidence>
<reference evidence="7 8" key="1">
    <citation type="journal article" date="2019" name="Commun. Biol.">
        <title>The bagworm genome reveals a unique fibroin gene that provides high tensile strength.</title>
        <authorList>
            <person name="Kono N."/>
            <person name="Nakamura H."/>
            <person name="Ohtoshi R."/>
            <person name="Tomita M."/>
            <person name="Numata K."/>
            <person name="Arakawa K."/>
        </authorList>
    </citation>
    <scope>NUCLEOTIDE SEQUENCE [LARGE SCALE GENOMIC DNA]</scope>
</reference>
<evidence type="ECO:0000313" key="8">
    <source>
        <dbReference type="Proteomes" id="UP000299102"/>
    </source>
</evidence>
<evidence type="ECO:0000256" key="1">
    <source>
        <dbReference type="ARBA" id="ARBA00022723"/>
    </source>
</evidence>
<protein>
    <submittedName>
        <fullName evidence="7">Zinc finger protein 565</fullName>
    </submittedName>
</protein>
<name>A0A4C1U1H6_EUMVA</name>
<sequence>MILQRVRFISASLKSGARILCIPSFQRTTQCPGVCHQTDNSMKDINERYHLIEYGLEGDQYVRNECSPRPPFHRRKEGSVLKTKMVKRKKDMSQGYLDEITGQIRLDIKTKIKLEAGDDYEDEAPNFILNQSVKLLKCHKCDHTTKYPSGLARHHKRKHTYREYKPYSCSDCDFSTKTKEQLNLHRKRLTSSKPVQCKICDYKTKFKCELLKHQLMHDEGKPYKCQMCDTSFRHQSEMFRHQIIHSLEKPFRCSYCEFSTKRRNTLIDHESIHTGSKRFKCHNCGYSTTRNCYLMIWGHGSDSVKSSKSKQSTAISSFSQSHTATFDPPWISLRIKREI</sequence>
<proteinExistence type="predicted"/>